<evidence type="ECO:0000256" key="1">
    <source>
        <dbReference type="SAM" id="SignalP"/>
    </source>
</evidence>
<keyword evidence="1" id="KW-0732">Signal</keyword>
<feature type="signal peptide" evidence="1">
    <location>
        <begin position="1"/>
        <end position="22"/>
    </location>
</feature>
<protein>
    <recommendedName>
        <fullName evidence="4">Cytochrome P460 domain-containing protein</fullName>
    </recommendedName>
</protein>
<proteinExistence type="predicted"/>
<evidence type="ECO:0000313" key="2">
    <source>
        <dbReference type="EMBL" id="GGB02054.1"/>
    </source>
</evidence>
<dbReference type="RefSeq" id="WP_055734483.1">
    <property type="nucleotide sequence ID" value="NZ_BMDY01000007.1"/>
</dbReference>
<feature type="chain" id="PRO_5045320746" description="Cytochrome P460 domain-containing protein" evidence="1">
    <location>
        <begin position="23"/>
        <end position="171"/>
    </location>
</feature>
<accession>A0ABQ1I0M7</accession>
<dbReference type="Proteomes" id="UP000651977">
    <property type="component" value="Unassembled WGS sequence"/>
</dbReference>
<keyword evidence="3" id="KW-1185">Reference proteome</keyword>
<name>A0ABQ1I0M7_9ALTE</name>
<comment type="caution">
    <text evidence="2">The sequence shown here is derived from an EMBL/GenBank/DDBJ whole genome shotgun (WGS) entry which is preliminary data.</text>
</comment>
<evidence type="ECO:0008006" key="4">
    <source>
        <dbReference type="Google" id="ProtNLM"/>
    </source>
</evidence>
<reference evidence="3" key="1">
    <citation type="journal article" date="2019" name="Int. J. Syst. Evol. Microbiol.">
        <title>The Global Catalogue of Microorganisms (GCM) 10K type strain sequencing project: providing services to taxonomists for standard genome sequencing and annotation.</title>
        <authorList>
            <consortium name="The Broad Institute Genomics Platform"/>
            <consortium name="The Broad Institute Genome Sequencing Center for Infectious Disease"/>
            <person name="Wu L."/>
            <person name="Ma J."/>
        </authorList>
    </citation>
    <scope>NUCLEOTIDE SEQUENCE [LARGE SCALE GENOMIC DNA]</scope>
    <source>
        <strain evidence="3">CGMCC 1.10131</strain>
    </source>
</reference>
<organism evidence="2 3">
    <name type="scientific">Agarivorans gilvus</name>
    <dbReference type="NCBI Taxonomy" id="680279"/>
    <lineage>
        <taxon>Bacteria</taxon>
        <taxon>Pseudomonadati</taxon>
        <taxon>Pseudomonadota</taxon>
        <taxon>Gammaproteobacteria</taxon>
        <taxon>Alteromonadales</taxon>
        <taxon>Alteromonadaceae</taxon>
        <taxon>Agarivorans</taxon>
    </lineage>
</organism>
<evidence type="ECO:0000313" key="3">
    <source>
        <dbReference type="Proteomes" id="UP000651977"/>
    </source>
</evidence>
<sequence>MNYWRKVALLPCFYLVSVLAQAESIASYPADWRSWPVVGESMVPGKDVVLPEDTPLFIQQAVAAYNWINDGKGTKLTTYVHPDKLKQYASHGPYDDGVTVVGVYETPGVVFVTEHLAGEAIYGTYDTEGKDISSQHPTFEPEYCARCHTAYQDICINGTCSVPVIELFKDN</sequence>
<dbReference type="EMBL" id="BMDY01000007">
    <property type="protein sequence ID" value="GGB02054.1"/>
    <property type="molecule type" value="Genomic_DNA"/>
</dbReference>
<gene>
    <name evidence="2" type="ORF">GCM10007414_14120</name>
</gene>